<protein>
    <submittedName>
        <fullName evidence="1">Uncharacterized protein</fullName>
    </submittedName>
</protein>
<dbReference type="STRING" id="1742972.COMA1_20659"/>
<organism evidence="1 2">
    <name type="scientific">Candidatus Nitrospira nitrosa</name>
    <dbReference type="NCBI Taxonomy" id="1742972"/>
    <lineage>
        <taxon>Bacteria</taxon>
        <taxon>Pseudomonadati</taxon>
        <taxon>Nitrospirota</taxon>
        <taxon>Nitrospiria</taxon>
        <taxon>Nitrospirales</taxon>
        <taxon>Nitrospiraceae</taxon>
        <taxon>Nitrospira</taxon>
    </lineage>
</organism>
<evidence type="ECO:0000313" key="2">
    <source>
        <dbReference type="Proteomes" id="UP000199032"/>
    </source>
</evidence>
<dbReference type="RefSeq" id="WP_090748699.1">
    <property type="nucleotide sequence ID" value="NZ_CZQA01000008.1"/>
</dbReference>
<gene>
    <name evidence="1" type="ORF">COMA1_20659</name>
</gene>
<proteinExistence type="predicted"/>
<keyword evidence="2" id="KW-1185">Reference proteome</keyword>
<accession>A0A0S4LGV5</accession>
<dbReference type="AlphaFoldDB" id="A0A0S4LGV5"/>
<reference evidence="1 2" key="1">
    <citation type="submission" date="2015-10" db="EMBL/GenBank/DDBJ databases">
        <authorList>
            <person name="Gilbert D.G."/>
        </authorList>
    </citation>
    <scope>NUCLEOTIDE SEQUENCE [LARGE SCALE GENOMIC DNA]</scope>
    <source>
        <strain evidence="1">COMA1</strain>
    </source>
</reference>
<sequence length="69" mass="7687">MPAIRGTVDRVDTSTSCVQVKAPLSESTTIRGRVFVTAHMRIVRDIERIDLSSLCVRESAEISYHHGCK</sequence>
<evidence type="ECO:0000313" key="1">
    <source>
        <dbReference type="EMBL" id="CUS36142.1"/>
    </source>
</evidence>
<dbReference type="EMBL" id="CZQA01000008">
    <property type="protein sequence ID" value="CUS36142.1"/>
    <property type="molecule type" value="Genomic_DNA"/>
</dbReference>
<name>A0A0S4LGV5_9BACT</name>
<dbReference type="Proteomes" id="UP000199032">
    <property type="component" value="Unassembled WGS sequence"/>
</dbReference>